<dbReference type="Proteomes" id="UP000484255">
    <property type="component" value="Unassembled WGS sequence"/>
</dbReference>
<gene>
    <name evidence="1" type="ORF">G3A44_05605</name>
</gene>
<evidence type="ECO:0000313" key="2">
    <source>
        <dbReference type="Proteomes" id="UP000484255"/>
    </source>
</evidence>
<keyword evidence="1" id="KW-0547">Nucleotide-binding</keyword>
<dbReference type="PANTHER" id="PTHR42935">
    <property type="entry name" value="SLR0930 PROTEIN"/>
    <property type="match status" value="1"/>
</dbReference>
<comment type="caution">
    <text evidence="1">The sequence shown here is derived from an EMBL/GenBank/DDBJ whole genome shotgun (WGS) entry which is preliminary data.</text>
</comment>
<sequence length="310" mass="34611">MQDNALETLLVRAERVLARLEALLPQSLTAPDWTASVAFRYRRRGTTTWLEPVRQVARIHLEDLREVDTQKERLLRNTRQFVQGAPANNVLLTGARGTGKSSLIKACLQAFHAQGLRLIEVDKADLVDLPDLVDLVQGRPERFIIYCDDLSFDEGEAGYKALKSILDGTVAASGDNVLVYATSNRRHLLPEYMKDNLGARHDEEGELHPGEVVEEKISLSERFGLWISFYPFSQSEYLEIVAQWLRHHGLEEAAIAAARQEALVFALERGSRSGRVAFQFARDWAGRGQAAQSELNASIDAPGPEGLDHV</sequence>
<dbReference type="AlphaFoldDB" id="A0A7C9PG76"/>
<dbReference type="SUPFAM" id="SSF52540">
    <property type="entry name" value="P-loop containing nucleoside triphosphate hydrolases"/>
    <property type="match status" value="1"/>
</dbReference>
<proteinExistence type="predicted"/>
<keyword evidence="2" id="KW-1185">Reference proteome</keyword>
<dbReference type="InterPro" id="IPR008533">
    <property type="entry name" value="DUF815"/>
</dbReference>
<dbReference type="PANTHER" id="PTHR42935:SF1">
    <property type="entry name" value="SLR0930 PROTEIN"/>
    <property type="match status" value="1"/>
</dbReference>
<organism evidence="1 2">
    <name type="scientific">Ideonella livida</name>
    <dbReference type="NCBI Taxonomy" id="2707176"/>
    <lineage>
        <taxon>Bacteria</taxon>
        <taxon>Pseudomonadati</taxon>
        <taxon>Pseudomonadota</taxon>
        <taxon>Betaproteobacteria</taxon>
        <taxon>Burkholderiales</taxon>
        <taxon>Sphaerotilaceae</taxon>
        <taxon>Ideonella</taxon>
    </lineage>
</organism>
<name>A0A7C9PG76_9BURK</name>
<dbReference type="InterPro" id="IPR027417">
    <property type="entry name" value="P-loop_NTPase"/>
</dbReference>
<dbReference type="Gene3D" id="3.40.50.300">
    <property type="entry name" value="P-loop containing nucleotide triphosphate hydrolases"/>
    <property type="match status" value="1"/>
</dbReference>
<protein>
    <submittedName>
        <fullName evidence="1">ATP-binding protein</fullName>
    </submittedName>
</protein>
<reference evidence="1 2" key="1">
    <citation type="submission" date="2020-02" db="EMBL/GenBank/DDBJ databases">
        <title>Ideonella bacterium strain TBM-1.</title>
        <authorList>
            <person name="Chen W.-M."/>
        </authorList>
    </citation>
    <scope>NUCLEOTIDE SEQUENCE [LARGE SCALE GENOMIC DNA]</scope>
    <source>
        <strain evidence="1 2">TBM-1</strain>
    </source>
</reference>
<dbReference type="GO" id="GO:0005524">
    <property type="term" value="F:ATP binding"/>
    <property type="evidence" value="ECO:0007669"/>
    <property type="project" value="UniProtKB-KW"/>
</dbReference>
<dbReference type="Pfam" id="PF05673">
    <property type="entry name" value="DUF815"/>
    <property type="match status" value="1"/>
</dbReference>
<evidence type="ECO:0000313" key="1">
    <source>
        <dbReference type="EMBL" id="NDY90672.1"/>
    </source>
</evidence>
<keyword evidence="1" id="KW-0067">ATP-binding</keyword>
<dbReference type="CDD" id="cd00009">
    <property type="entry name" value="AAA"/>
    <property type="match status" value="1"/>
</dbReference>
<dbReference type="RefSeq" id="WP_163456536.1">
    <property type="nucleotide sequence ID" value="NZ_JAAGOH010000005.1"/>
</dbReference>
<dbReference type="EMBL" id="JAAGOH010000005">
    <property type="protein sequence ID" value="NDY90672.1"/>
    <property type="molecule type" value="Genomic_DNA"/>
</dbReference>
<accession>A0A7C9PG76</accession>